<keyword evidence="3" id="KW-1185">Reference proteome</keyword>
<dbReference type="AlphaFoldDB" id="B6IRK2"/>
<dbReference type="PANTHER" id="PTHR45947:SF3">
    <property type="entry name" value="SULFOQUINOVOSYL TRANSFERASE SQD2"/>
    <property type="match status" value="1"/>
</dbReference>
<dbReference type="HOGENOM" id="CLU_009583_11_0_5"/>
<evidence type="ECO:0000259" key="1">
    <source>
        <dbReference type="Pfam" id="PF13579"/>
    </source>
</evidence>
<dbReference type="eggNOG" id="COG0438">
    <property type="taxonomic scope" value="Bacteria"/>
</dbReference>
<dbReference type="KEGG" id="rce:RC1_0653"/>
<dbReference type="GO" id="GO:0016757">
    <property type="term" value="F:glycosyltransferase activity"/>
    <property type="evidence" value="ECO:0007669"/>
    <property type="project" value="TreeGrafter"/>
</dbReference>
<dbReference type="InterPro" id="IPR028098">
    <property type="entry name" value="Glyco_trans_4-like_N"/>
</dbReference>
<accession>B6IRK2</accession>
<proteinExistence type="predicted"/>
<keyword evidence="2" id="KW-0808">Transferase</keyword>
<evidence type="ECO:0000313" key="3">
    <source>
        <dbReference type="Proteomes" id="UP000001591"/>
    </source>
</evidence>
<dbReference type="Proteomes" id="UP000001591">
    <property type="component" value="Chromosome"/>
</dbReference>
<sequence>MRRQASILFVNRVFPPDRGATGRLLRDLAGRFALAGWRVTVVADGAAAADGAPPGVRVVRSGGRGERLPGAAGYLGALARLTATALAQPAHDVAVTMTDPPMLACLGPLLRLRHGSRLIHWCQDLYPELFPVLGVGLPRPLLAGLSAVSTAALRRHDRIVAIGGCMRRRLLARGLPATRLEVLPNWGQPGLRPQEPDPAVREALAGGARVLALYAGNLGRAHPVAALAEAAAELAVTDPGVRILVAGDGRRRAALEGRAAGGTLHLLPYQDEAALARLYAAADLHLALLDPRAEGLMLPCKVAAGLAAGCPVVLHGPPGSDAARMIGAAGAVAPAGGPGALAAAIRAFARAPDRLAEARAAARRQAEDPAARWDADHAAARFLALAGSLRPGPSVPAGAAVPAGPAPP</sequence>
<dbReference type="STRING" id="414684.RC1_0653"/>
<gene>
    <name evidence="2" type="ordered locus">RC1_0653</name>
</gene>
<organism evidence="2 3">
    <name type="scientific">Rhodospirillum centenum (strain ATCC 51521 / SW)</name>
    <dbReference type="NCBI Taxonomy" id="414684"/>
    <lineage>
        <taxon>Bacteria</taxon>
        <taxon>Pseudomonadati</taxon>
        <taxon>Pseudomonadota</taxon>
        <taxon>Alphaproteobacteria</taxon>
        <taxon>Rhodospirillales</taxon>
        <taxon>Rhodospirillaceae</taxon>
        <taxon>Rhodospirillum</taxon>
    </lineage>
</organism>
<dbReference type="Gene3D" id="3.40.50.2000">
    <property type="entry name" value="Glycogen Phosphorylase B"/>
    <property type="match status" value="2"/>
</dbReference>
<dbReference type="EMBL" id="CP000613">
    <property type="protein sequence ID" value="ACI98088.1"/>
    <property type="molecule type" value="Genomic_DNA"/>
</dbReference>
<evidence type="ECO:0000313" key="2">
    <source>
        <dbReference type="EMBL" id="ACI98088.1"/>
    </source>
</evidence>
<dbReference type="OrthoDB" id="185319at2"/>
<dbReference type="InterPro" id="IPR050194">
    <property type="entry name" value="Glycosyltransferase_grp1"/>
</dbReference>
<name>B6IRK2_RHOCS</name>
<protein>
    <submittedName>
        <fullName evidence="2">Glycosyl transferase family protein</fullName>
    </submittedName>
</protein>
<dbReference type="Pfam" id="PF13579">
    <property type="entry name" value="Glyco_trans_4_4"/>
    <property type="match status" value="1"/>
</dbReference>
<dbReference type="PANTHER" id="PTHR45947">
    <property type="entry name" value="SULFOQUINOVOSYL TRANSFERASE SQD2"/>
    <property type="match status" value="1"/>
</dbReference>
<dbReference type="SUPFAM" id="SSF53756">
    <property type="entry name" value="UDP-Glycosyltransferase/glycogen phosphorylase"/>
    <property type="match status" value="1"/>
</dbReference>
<dbReference type="CAZy" id="GT4">
    <property type="family name" value="Glycosyltransferase Family 4"/>
</dbReference>
<dbReference type="RefSeq" id="WP_012565880.1">
    <property type="nucleotide sequence ID" value="NC_011420.2"/>
</dbReference>
<feature type="domain" description="Glycosyltransferase subfamily 4-like N-terminal" evidence="1">
    <location>
        <begin position="21"/>
        <end position="186"/>
    </location>
</feature>
<dbReference type="Pfam" id="PF13692">
    <property type="entry name" value="Glyco_trans_1_4"/>
    <property type="match status" value="1"/>
</dbReference>
<reference evidence="2 3" key="1">
    <citation type="journal article" date="2010" name="BMC Genomics">
        <title>Metabolic flexibility revealed in the genome of the cyst-forming alpha-1 proteobacterium Rhodospirillum centenum.</title>
        <authorList>
            <person name="Lu Y.K."/>
            <person name="Marden J."/>
            <person name="Han M."/>
            <person name="Swingley W.D."/>
            <person name="Mastrian S.D."/>
            <person name="Chowdhury S.R."/>
            <person name="Hao J."/>
            <person name="Helmy T."/>
            <person name="Kim S."/>
            <person name="Kurdoglu A.A."/>
            <person name="Matthies H.J."/>
            <person name="Rollo D."/>
            <person name="Stothard P."/>
            <person name="Blankenship R.E."/>
            <person name="Bauer C.E."/>
            <person name="Touchman J.W."/>
        </authorList>
    </citation>
    <scope>NUCLEOTIDE SEQUENCE [LARGE SCALE GENOMIC DNA]</scope>
    <source>
        <strain evidence="3">ATCC 51521 / SW</strain>
    </source>
</reference>